<name>C5BLC2_TERTT</name>
<dbReference type="KEGG" id="ttu:TERTU_0136"/>
<dbReference type="eggNOG" id="COG0666">
    <property type="taxonomic scope" value="Bacteria"/>
</dbReference>
<protein>
    <submittedName>
        <fullName evidence="4">Ankyrin repeat protein</fullName>
    </submittedName>
</protein>
<gene>
    <name evidence="4" type="ordered locus">TERTU_0136</name>
</gene>
<feature type="repeat" description="ANK" evidence="3">
    <location>
        <begin position="90"/>
        <end position="122"/>
    </location>
</feature>
<keyword evidence="2 3" id="KW-0040">ANK repeat</keyword>
<evidence type="ECO:0000256" key="1">
    <source>
        <dbReference type="ARBA" id="ARBA00022737"/>
    </source>
</evidence>
<evidence type="ECO:0000256" key="3">
    <source>
        <dbReference type="PROSITE-ProRule" id="PRU00023"/>
    </source>
</evidence>
<dbReference type="HOGENOM" id="CLU_000134_48_9_6"/>
<dbReference type="Pfam" id="PF12796">
    <property type="entry name" value="Ank_2"/>
    <property type="match status" value="2"/>
</dbReference>
<feature type="repeat" description="ANK" evidence="3">
    <location>
        <begin position="156"/>
        <end position="188"/>
    </location>
</feature>
<feature type="repeat" description="ANK" evidence="3">
    <location>
        <begin position="222"/>
        <end position="254"/>
    </location>
</feature>
<dbReference type="EMBL" id="CP001614">
    <property type="protein sequence ID" value="ACR12269.1"/>
    <property type="molecule type" value="Genomic_DNA"/>
</dbReference>
<reference evidence="4 5" key="1">
    <citation type="journal article" date="2009" name="PLoS ONE">
        <title>The complete genome of Teredinibacter turnerae T7901: an intracellular endosymbiont of marine wood-boring bivalves (shipworms).</title>
        <authorList>
            <person name="Yang J.C."/>
            <person name="Madupu R."/>
            <person name="Durkin A.S."/>
            <person name="Ekborg N.A."/>
            <person name="Pedamallu C.S."/>
            <person name="Hostetler J.B."/>
            <person name="Radune D."/>
            <person name="Toms B.S."/>
            <person name="Henrissat B."/>
            <person name="Coutinho P.M."/>
            <person name="Schwarz S."/>
            <person name="Field L."/>
            <person name="Trindade-Silva A.E."/>
            <person name="Soares C.A.G."/>
            <person name="Elshahawi S."/>
            <person name="Hanora A."/>
            <person name="Schmidt E.W."/>
            <person name="Haygood M.G."/>
            <person name="Posfai J."/>
            <person name="Benner J."/>
            <person name="Madinger C."/>
            <person name="Nove J."/>
            <person name="Anton B."/>
            <person name="Chaudhary K."/>
            <person name="Foster J."/>
            <person name="Holman A."/>
            <person name="Kumar S."/>
            <person name="Lessard P.A."/>
            <person name="Luyten Y.A."/>
            <person name="Slatko B."/>
            <person name="Wood N."/>
            <person name="Wu B."/>
            <person name="Teplitski M."/>
            <person name="Mougous J.D."/>
            <person name="Ward N."/>
            <person name="Eisen J.A."/>
            <person name="Badger J.H."/>
            <person name="Distel D.L."/>
        </authorList>
    </citation>
    <scope>NUCLEOTIDE SEQUENCE [LARGE SCALE GENOMIC DNA]</scope>
    <source>
        <strain evidence="5">ATCC 39867 / T7901</strain>
    </source>
</reference>
<evidence type="ECO:0000313" key="5">
    <source>
        <dbReference type="Proteomes" id="UP000009080"/>
    </source>
</evidence>
<dbReference type="AlphaFoldDB" id="C5BLC2"/>
<keyword evidence="1" id="KW-0677">Repeat</keyword>
<dbReference type="InterPro" id="IPR002110">
    <property type="entry name" value="Ankyrin_rpt"/>
</dbReference>
<accession>C5BLC2</accession>
<sequence>MKSYRQPRLSAPRYVLLLILACVPLHGQELRTAIVEGNLLRVQNLLADGVDPNQPFADTSTPLAWATDKQSVPLVKALLEAGAKPVSSADSFSALVLACLRGNSEIIHLLLDAGAEVNQTNAEGITPLALCAGNADLASVKRILEQGAELTRRDLQGQTALMWAAAKGREDIFRFLVGRGADINAASNNGFSPLFFAIKSGSKNTAFAALELGADVTHRGPENTSAVQLAMYQQLYPLAQALIERGVDLNAFDRNGYQLLHAAVIAQQAGLVKLLLDKGADPNSVTGESRITWRYEVNFTSRPYVVHPKSPLLLAAERGSKEMMAAMIAAGAKPDFRSDDGNNVLLAAAQSNPEAMAYALTLVKNVNRQNQAGQTALHRLMTLGTDKETTNEDMAAMFKLLAAAGARTDIADNNGTTAYDIGSRDQYRAKDAFLATFNSTKESVQL</sequence>
<proteinExistence type="predicted"/>
<evidence type="ECO:0000313" key="4">
    <source>
        <dbReference type="EMBL" id="ACR12269.1"/>
    </source>
</evidence>
<dbReference type="RefSeq" id="WP_015818381.1">
    <property type="nucleotide sequence ID" value="NC_012997.1"/>
</dbReference>
<keyword evidence="5" id="KW-1185">Reference proteome</keyword>
<dbReference type="PANTHER" id="PTHR24198">
    <property type="entry name" value="ANKYRIN REPEAT AND PROTEIN KINASE DOMAIN-CONTAINING PROTEIN"/>
    <property type="match status" value="1"/>
</dbReference>
<dbReference type="PROSITE" id="PS50088">
    <property type="entry name" value="ANK_REPEAT"/>
    <property type="match status" value="6"/>
</dbReference>
<dbReference type="Proteomes" id="UP000009080">
    <property type="component" value="Chromosome"/>
</dbReference>
<dbReference type="PROSITE" id="PS50297">
    <property type="entry name" value="ANK_REP_REGION"/>
    <property type="match status" value="3"/>
</dbReference>
<dbReference type="PRINTS" id="PR01415">
    <property type="entry name" value="ANKYRIN"/>
</dbReference>
<feature type="repeat" description="ANK" evidence="3">
    <location>
        <begin position="255"/>
        <end position="287"/>
    </location>
</feature>
<dbReference type="OrthoDB" id="6329794at2"/>
<feature type="repeat" description="ANK" evidence="3">
    <location>
        <begin position="307"/>
        <end position="339"/>
    </location>
</feature>
<dbReference type="SMART" id="SM00248">
    <property type="entry name" value="ANK"/>
    <property type="match status" value="10"/>
</dbReference>
<dbReference type="InterPro" id="IPR036770">
    <property type="entry name" value="Ankyrin_rpt-contain_sf"/>
</dbReference>
<organism evidence="4 5">
    <name type="scientific">Teredinibacter turnerae (strain ATCC 39867 / T7901)</name>
    <dbReference type="NCBI Taxonomy" id="377629"/>
    <lineage>
        <taxon>Bacteria</taxon>
        <taxon>Pseudomonadati</taxon>
        <taxon>Pseudomonadota</taxon>
        <taxon>Gammaproteobacteria</taxon>
        <taxon>Cellvibrionales</taxon>
        <taxon>Cellvibrionaceae</taxon>
        <taxon>Teredinibacter</taxon>
    </lineage>
</organism>
<dbReference type="STRING" id="377629.TERTU_0136"/>
<evidence type="ECO:0000256" key="2">
    <source>
        <dbReference type="ARBA" id="ARBA00023043"/>
    </source>
</evidence>
<dbReference type="PANTHER" id="PTHR24198:SF165">
    <property type="entry name" value="ANKYRIN REPEAT-CONTAINING PROTEIN-RELATED"/>
    <property type="match status" value="1"/>
</dbReference>
<dbReference type="SUPFAM" id="SSF48403">
    <property type="entry name" value="Ankyrin repeat"/>
    <property type="match status" value="2"/>
</dbReference>
<feature type="repeat" description="ANK" evidence="3">
    <location>
        <begin position="123"/>
        <end position="155"/>
    </location>
</feature>
<dbReference type="Gene3D" id="1.25.40.20">
    <property type="entry name" value="Ankyrin repeat-containing domain"/>
    <property type="match status" value="3"/>
</dbReference>